<accession>A0A8S9NN83</accession>
<dbReference type="Proteomes" id="UP000712600">
    <property type="component" value="Unassembled WGS sequence"/>
</dbReference>
<dbReference type="AlphaFoldDB" id="A0A8S9NN83"/>
<evidence type="ECO:0000256" key="1">
    <source>
        <dbReference type="SAM" id="MobiDB-lite"/>
    </source>
</evidence>
<evidence type="ECO:0000313" key="3">
    <source>
        <dbReference type="EMBL" id="KAF3503551.1"/>
    </source>
</evidence>
<feature type="region of interest" description="Disordered" evidence="1">
    <location>
        <begin position="66"/>
        <end position="85"/>
    </location>
</feature>
<reference evidence="3" key="1">
    <citation type="submission" date="2019-12" db="EMBL/GenBank/DDBJ databases">
        <title>Genome sequencing and annotation of Brassica cretica.</title>
        <authorList>
            <person name="Studholme D.J."/>
            <person name="Sarris P."/>
        </authorList>
    </citation>
    <scope>NUCLEOTIDE SEQUENCE</scope>
    <source>
        <strain evidence="3">PFS-109/04</strain>
        <tissue evidence="3">Leaf</tissue>
    </source>
</reference>
<comment type="caution">
    <text evidence="3">The sequence shown here is derived from an EMBL/GenBank/DDBJ whole genome shotgun (WGS) entry which is preliminary data.</text>
</comment>
<feature type="signal peptide" evidence="2">
    <location>
        <begin position="1"/>
        <end position="20"/>
    </location>
</feature>
<protein>
    <recommendedName>
        <fullName evidence="5">Secreted protein</fullName>
    </recommendedName>
</protein>
<proteinExistence type="predicted"/>
<sequence length="85" mass="9663">MKQMGFIVVLRHLELHLSLSVTDSFIALDNVGSASAYTVSYLSSSEKLSKRERRLNPHKLIETTPIWNRRGTKANHRSSELVPSR</sequence>
<evidence type="ECO:0008006" key="5">
    <source>
        <dbReference type="Google" id="ProtNLM"/>
    </source>
</evidence>
<keyword evidence="2" id="KW-0732">Signal</keyword>
<gene>
    <name evidence="3" type="ORF">F2Q69_00040021</name>
</gene>
<feature type="chain" id="PRO_5035783219" description="Secreted protein" evidence="2">
    <location>
        <begin position="21"/>
        <end position="85"/>
    </location>
</feature>
<evidence type="ECO:0000313" key="4">
    <source>
        <dbReference type="Proteomes" id="UP000712600"/>
    </source>
</evidence>
<evidence type="ECO:0000256" key="2">
    <source>
        <dbReference type="SAM" id="SignalP"/>
    </source>
</evidence>
<name>A0A8S9NN83_BRACR</name>
<organism evidence="3 4">
    <name type="scientific">Brassica cretica</name>
    <name type="common">Mustard</name>
    <dbReference type="NCBI Taxonomy" id="69181"/>
    <lineage>
        <taxon>Eukaryota</taxon>
        <taxon>Viridiplantae</taxon>
        <taxon>Streptophyta</taxon>
        <taxon>Embryophyta</taxon>
        <taxon>Tracheophyta</taxon>
        <taxon>Spermatophyta</taxon>
        <taxon>Magnoliopsida</taxon>
        <taxon>eudicotyledons</taxon>
        <taxon>Gunneridae</taxon>
        <taxon>Pentapetalae</taxon>
        <taxon>rosids</taxon>
        <taxon>malvids</taxon>
        <taxon>Brassicales</taxon>
        <taxon>Brassicaceae</taxon>
        <taxon>Brassiceae</taxon>
        <taxon>Brassica</taxon>
    </lineage>
</organism>
<dbReference type="EMBL" id="QGKX02001621">
    <property type="protein sequence ID" value="KAF3503551.1"/>
    <property type="molecule type" value="Genomic_DNA"/>
</dbReference>